<dbReference type="Proteomes" id="UP000266389">
    <property type="component" value="Unassembled WGS sequence"/>
</dbReference>
<feature type="region of interest" description="Disordered" evidence="7">
    <location>
        <begin position="96"/>
        <end position="148"/>
    </location>
</feature>
<dbReference type="Pfam" id="PF01250">
    <property type="entry name" value="Ribosomal_S6"/>
    <property type="match status" value="1"/>
</dbReference>
<feature type="compositionally biased region" description="Polar residues" evidence="7">
    <location>
        <begin position="100"/>
        <end position="110"/>
    </location>
</feature>
<dbReference type="CDD" id="cd00473">
    <property type="entry name" value="bS6"/>
    <property type="match status" value="1"/>
</dbReference>
<dbReference type="Gene3D" id="3.30.70.60">
    <property type="match status" value="1"/>
</dbReference>
<sequence>MMRTYELTYITKPDLDDRTLLALTERVNGMVTADGGSVIKVDRWGLRPLSYPIRKYREGHYIFALLALPADAPARLEQRLRLTEDVIRYLLVRADEADQTSDSSSPSTEAIKQDIPPVPVEEAPSVIEEPPAVVEGPSAAPVDEPSEA</sequence>
<dbReference type="NCBIfam" id="TIGR00166">
    <property type="entry name" value="S6"/>
    <property type="match status" value="1"/>
</dbReference>
<dbReference type="GO" id="GO:0005840">
    <property type="term" value="C:ribosome"/>
    <property type="evidence" value="ECO:0007669"/>
    <property type="project" value="UniProtKB-KW"/>
</dbReference>
<evidence type="ECO:0000313" key="8">
    <source>
        <dbReference type="EMBL" id="RFM23873.1"/>
    </source>
</evidence>
<dbReference type="AlphaFoldDB" id="A0A395LZB5"/>
<dbReference type="HAMAP" id="MF_00360">
    <property type="entry name" value="Ribosomal_bS6"/>
    <property type="match status" value="1"/>
</dbReference>
<reference evidence="8 9" key="1">
    <citation type="journal article" date="2011" name="ISME J.">
        <title>Community ecology of hot spring cyanobacterial mats: predominant populations and their functional potential.</title>
        <authorList>
            <person name="Klatt C.G."/>
            <person name="Wood J.M."/>
            <person name="Rusch D.B."/>
            <person name="Bateson M.M."/>
            <person name="Hamamura N."/>
            <person name="Heidelberg J.F."/>
            <person name="Grossman A.R."/>
            <person name="Bhaya D."/>
            <person name="Cohan F.M."/>
            <person name="Kuhl M."/>
            <person name="Bryant D.A."/>
            <person name="Ward D.M."/>
        </authorList>
    </citation>
    <scope>NUCLEOTIDE SEQUENCE [LARGE SCALE GENOMIC DNA]</scope>
    <source>
        <strain evidence="8">OS</strain>
    </source>
</reference>
<dbReference type="InterPro" id="IPR014717">
    <property type="entry name" value="Transl_elong_EF1B/ribsomal_bS6"/>
</dbReference>
<dbReference type="GO" id="GO:0003735">
    <property type="term" value="F:structural constituent of ribosome"/>
    <property type="evidence" value="ECO:0007669"/>
    <property type="project" value="InterPro"/>
</dbReference>
<dbReference type="SUPFAM" id="SSF54995">
    <property type="entry name" value="Ribosomal protein S6"/>
    <property type="match status" value="1"/>
</dbReference>
<keyword evidence="2 6" id="KW-0689">Ribosomal protein</keyword>
<accession>A0A395LZB5</accession>
<comment type="caution">
    <text evidence="8">The sequence shown here is derived from an EMBL/GenBank/DDBJ whole genome shotgun (WGS) entry which is preliminary data.</text>
</comment>
<evidence type="ECO:0000256" key="1">
    <source>
        <dbReference type="ARBA" id="ARBA00009512"/>
    </source>
</evidence>
<dbReference type="GO" id="GO:0005737">
    <property type="term" value="C:cytoplasm"/>
    <property type="evidence" value="ECO:0007669"/>
    <property type="project" value="UniProtKB-ARBA"/>
</dbReference>
<evidence type="ECO:0000256" key="4">
    <source>
        <dbReference type="ARBA" id="ARBA00035104"/>
    </source>
</evidence>
<dbReference type="GO" id="GO:0070181">
    <property type="term" value="F:small ribosomal subunit rRNA binding"/>
    <property type="evidence" value="ECO:0007669"/>
    <property type="project" value="TreeGrafter"/>
</dbReference>
<evidence type="ECO:0000256" key="5">
    <source>
        <dbReference type="ARBA" id="ARBA00035294"/>
    </source>
</evidence>
<dbReference type="PANTHER" id="PTHR21011:SF1">
    <property type="entry name" value="SMALL RIBOSOMAL SUBUNIT PROTEIN BS6M"/>
    <property type="match status" value="1"/>
</dbReference>
<dbReference type="GO" id="GO:1990904">
    <property type="term" value="C:ribonucleoprotein complex"/>
    <property type="evidence" value="ECO:0007669"/>
    <property type="project" value="UniProtKB-KW"/>
</dbReference>
<dbReference type="PANTHER" id="PTHR21011">
    <property type="entry name" value="MITOCHONDRIAL 28S RIBOSOMAL PROTEIN S6"/>
    <property type="match status" value="1"/>
</dbReference>
<organism evidence="8 9">
    <name type="scientific">Candidatus Thermochlorobacter aerophilus</name>
    <dbReference type="NCBI Taxonomy" id="1868324"/>
    <lineage>
        <taxon>Bacteria</taxon>
        <taxon>Pseudomonadati</taxon>
        <taxon>Chlorobiota</taxon>
        <taxon>Chlorobiia</taxon>
        <taxon>Chlorobiales</taxon>
        <taxon>Candidatus Thermochlorobacteriaceae</taxon>
        <taxon>Candidatus Thermochlorobacter</taxon>
    </lineage>
</organism>
<keyword evidence="6" id="KW-0699">rRNA-binding</keyword>
<evidence type="ECO:0000256" key="7">
    <source>
        <dbReference type="SAM" id="MobiDB-lite"/>
    </source>
</evidence>
<dbReference type="InterPro" id="IPR000529">
    <property type="entry name" value="Ribosomal_bS6"/>
</dbReference>
<evidence type="ECO:0000256" key="3">
    <source>
        <dbReference type="ARBA" id="ARBA00023274"/>
    </source>
</evidence>
<comment type="similarity">
    <text evidence="1 6">Belongs to the bacterial ribosomal protein bS6 family.</text>
</comment>
<keyword evidence="3 6" id="KW-0687">Ribonucleoprotein</keyword>
<evidence type="ECO:0000256" key="6">
    <source>
        <dbReference type="HAMAP-Rule" id="MF_00360"/>
    </source>
</evidence>
<dbReference type="GO" id="GO:0006412">
    <property type="term" value="P:translation"/>
    <property type="evidence" value="ECO:0007669"/>
    <property type="project" value="UniProtKB-UniRule"/>
</dbReference>
<evidence type="ECO:0000256" key="2">
    <source>
        <dbReference type="ARBA" id="ARBA00022980"/>
    </source>
</evidence>
<keyword evidence="6" id="KW-0694">RNA-binding</keyword>
<dbReference type="InterPro" id="IPR035980">
    <property type="entry name" value="Ribosomal_bS6_sf"/>
</dbReference>
<gene>
    <name evidence="6 8" type="primary">rpsF</name>
    <name evidence="8" type="ORF">D0433_08795</name>
</gene>
<dbReference type="InterPro" id="IPR020814">
    <property type="entry name" value="Ribosomal_S6_plastid/chlpt"/>
</dbReference>
<comment type="function">
    <text evidence="4 6">Binds together with bS18 to 16S ribosomal RNA.</text>
</comment>
<proteinExistence type="inferred from homology"/>
<dbReference type="EMBL" id="PHFL01000056">
    <property type="protein sequence ID" value="RFM23873.1"/>
    <property type="molecule type" value="Genomic_DNA"/>
</dbReference>
<protein>
    <recommendedName>
        <fullName evidence="5 6">Small ribosomal subunit protein bS6</fullName>
    </recommendedName>
</protein>
<evidence type="ECO:0000313" key="9">
    <source>
        <dbReference type="Proteomes" id="UP000266389"/>
    </source>
</evidence>
<name>A0A395LZB5_9BACT</name>